<dbReference type="InterPro" id="IPR013783">
    <property type="entry name" value="Ig-like_fold"/>
</dbReference>
<evidence type="ECO:0000259" key="2">
    <source>
        <dbReference type="PROSITE" id="PS50268"/>
    </source>
</evidence>
<dbReference type="HOGENOM" id="CLU_232269_0_0_6"/>
<accession>B0TJ58</accession>
<dbReference type="eggNOG" id="COG2304">
    <property type="taxonomic scope" value="Bacteria"/>
</dbReference>
<dbReference type="PRINTS" id="PR00313">
    <property type="entry name" value="CABNDNGRPT"/>
</dbReference>
<dbReference type="NCBIfam" id="TIGR01965">
    <property type="entry name" value="VCBS_repeat"/>
    <property type="match status" value="10"/>
</dbReference>
<dbReference type="Gene3D" id="2.150.10.10">
    <property type="entry name" value="Serralysin-like metalloprotease, C-terminal"/>
    <property type="match status" value="2"/>
</dbReference>
<name>B0TJ58_SHEHH</name>
<reference evidence="3" key="1">
    <citation type="submission" date="2008-01" db="EMBL/GenBank/DDBJ databases">
        <title>Complete sequence of Shewanella halifaxensis HAW-EB4.</title>
        <authorList>
            <consortium name="US DOE Joint Genome Institute"/>
            <person name="Copeland A."/>
            <person name="Lucas S."/>
            <person name="Lapidus A."/>
            <person name="Glavina del Rio T."/>
            <person name="Dalin E."/>
            <person name="Tice H."/>
            <person name="Bruce D."/>
            <person name="Goodwin L."/>
            <person name="Pitluck S."/>
            <person name="Sims D."/>
            <person name="Brettin T."/>
            <person name="Detter J.C."/>
            <person name="Han C."/>
            <person name="Kuske C.R."/>
            <person name="Schmutz J."/>
            <person name="Larimer F."/>
            <person name="Land M."/>
            <person name="Hauser L."/>
            <person name="Kyrpides N."/>
            <person name="Kim E."/>
            <person name="Zhao J.-S."/>
            <person name="Richardson P."/>
        </authorList>
    </citation>
    <scope>NUCLEOTIDE SEQUENCE [LARGE SCALE GENOMIC DNA]</scope>
    <source>
        <strain evidence="3">HAW-EB4</strain>
    </source>
</reference>
<keyword evidence="1" id="KW-0106">Calcium</keyword>
<dbReference type="RefSeq" id="WP_012278978.1">
    <property type="nucleotide sequence ID" value="NC_010334.1"/>
</dbReference>
<gene>
    <name evidence="3" type="ordered locus">Shal_3921</name>
</gene>
<dbReference type="SUPFAM" id="SSF51120">
    <property type="entry name" value="beta-Roll"/>
    <property type="match status" value="2"/>
</dbReference>
<dbReference type="Pfam" id="PF00353">
    <property type="entry name" value="HemolysinCabind"/>
    <property type="match status" value="2"/>
</dbReference>
<dbReference type="Gene3D" id="2.60.40.10">
    <property type="entry name" value="Immunoglobulins"/>
    <property type="match status" value="9"/>
</dbReference>
<dbReference type="InterPro" id="IPR011049">
    <property type="entry name" value="Serralysin-like_metalloprot_C"/>
</dbReference>
<organism evidence="3 4">
    <name type="scientific">Shewanella halifaxensis (strain HAW-EB4)</name>
    <dbReference type="NCBI Taxonomy" id="458817"/>
    <lineage>
        <taxon>Bacteria</taxon>
        <taxon>Pseudomonadati</taxon>
        <taxon>Pseudomonadota</taxon>
        <taxon>Gammaproteobacteria</taxon>
        <taxon>Alteromonadales</taxon>
        <taxon>Shewanellaceae</taxon>
        <taxon>Shewanella</taxon>
    </lineage>
</organism>
<feature type="domain" description="Cadherin" evidence="2">
    <location>
        <begin position="439"/>
        <end position="536"/>
    </location>
</feature>
<dbReference type="InterPro" id="IPR002126">
    <property type="entry name" value="Cadherin-like_dom"/>
</dbReference>
<dbReference type="STRING" id="458817.Shal_3921"/>
<keyword evidence="4" id="KW-1185">Reference proteome</keyword>
<dbReference type="KEGG" id="shl:Shal_3921"/>
<dbReference type="EMBL" id="CP000931">
    <property type="protein sequence ID" value="ABZ78461.1"/>
    <property type="molecule type" value="Genomic_DNA"/>
</dbReference>
<sequence length="2109" mass="222384">MMDTFTLKQNATIVELSGYITTKNSQGEVITLVQGDSLEQNKSYEVSADVTFTLQYSDGSTVTQDNVVISPATNDAAQANEPTETELDPEIAALQEQILSGEDPTESLPDTAAGETAQTANEGGGYIAVSRIGDETLANAGHDTAGFKQVELTRVDELPVFLTEFALPRLSARAVTLHEKHLEQGSEPQVTSLSQAESVSVNVQAGIQSLSINGIAVFTSGDFVGPVSITTQYGVLTISSYDAVNSVLTYSYTLVATLDHSDSDTLSEIFLLQLTDNQGVQTTTLVTANIVDDAPSGLDDSNEISQNNLDGVLGNVLQNDTFGADSAAVTQISNSVNSSADIVGNTAISGVYGSLIIAADGSYSYQLNNQLSEIQALALGEQLIETFNYQLTDSDGDFVSQVLSITITGENDAPEITSSFEDALGNVIEAGVLIGGNIEAAGIAQASGTLTADDVDNGAILNWQLDDNPVTPYGVFSLNESTGEWSFILDNELANSLAYGEQLTESFTITVTDEYGLSDTQVITITINGTNDIPFITSNAQDALGSVKEAGVLDDFDNYPDNNNTPAVAVLQTGGTLTADDLDNNASWTWSGDASGTYGEFTIDTDTGEWIYNLNDSALVNALASGEQHEESFTVTVTDEFGATATQEVTVTVNGTNDIPFITSNAQDALGSVKEAGVIDDFDNYPDNNPDNNNTPAVAVLQTGGTLSADDLDNNASWTWSGDASGTYGEFTIDTDTGEWIYNLNDSALVNALASGEQHEESFTVTVTDEFGATATQEVTVTVHGTNDIPFITSNAQDALGSVKEAGVIDDFDNNPDNNPDNNNTPAVAVLQTGGTLSADDLDNNASWTWSGDASGTYGEFTIDTDTGEWIYNLNDSALVNALASGEQHEESFTVTVTDEFGATATQEVTVTVHGTNDIPFITSNAQDALGSVKEAGVFDDFDNYPDNNPDNNNTPAVAVLQTGGTLSADDLDNNASWTWSGNASGTYGEFTVDPDTGEWIYNLNDSALVNALASGEQHEESFTVTVTDEFGATATQEVTVTVHGTNDIPFITSNAQDALGSVKEAGVIDDFDNYPDNNPDNNNTPAVAVLQTGGTLTADDLDNNASWTWSGDASGTYGEFTIDTDTGEWIYNLNDSALVNALASGEQHEESFTVTVTDEFGATATQEVTVTVNGTNDIPFITSNAQDALGSVKEAGVIDDFDNYPDNNPDNNNTPAVAVLQTGGTLTADDLDNNASWTWSGDASGTYGEFTIDTDTGEWIYNLNDSALVNALASGEQHEESFTVTVTDEFGATATQEVTVTVHGTNDIPFITSNAQDALGSVKEAGVIDDFDNNPDNNNTPAVAVLQTGGTLTADDLDNNASWTWSGDASGTYGEFTIDTDTGEWIYNLNDSALVNALASGEQHEESFTVTVTDEFGATATQEVTVTVHGTNDIPELTADTLGGVTEDLNVNNDMISDTGVLSFTDVDNNSTGTMSSLYNTDISWSAGDLNTVLTQAQIDEIISGFSVSQNNWDFSVANSLIQFLAATESITLSFDVTVTDNYGATDTETITLTISGVNDTIEGEFAKEVWVPASLNEITDPYLSGYPLLISQPTDIDINDAITVSNLEITLLTQGLDPDVELGSVYYMADGDNTLSLIDFNAPPVLSATELESLVYVPGDNGDVDYQIDLGLTFQINSGMDSVDGEFIIHAVPANGLADQTVQIGDGSSPLTSGNDQEADLVITELFANALNSDPASGSLQLFTDFQQNPIVIPVPVNERAANTAAGAAREMEVSARLTIGSAIFEVIPDNDGDGIITWSYDADSGLMKAEVDYSAIFLLDGNGDPTTTSLADYIIANPVAANDTWQITYLDNNGGNFQARFVEAVFTHEQIADDSITIVGTDNINNLIFGSTNSDSLTGANLDDRIFGREDNDILIGLSGNDELIGGSGNDNVQGGEGNDFVIGGIGDDTLNGGIGRDYLSGGQGNDSLDGGALNGSDDGERDFFVWESDSADGSTDTVLNFNLDIDVLDLSDLLIGEESGNLEDFLSFSFSGGNTTITIDADGLGVGTDSVMIILDGIDLSSIYGSADASIIIAELIADEALITDPNTTPFIPPYEQVDDGLNLP</sequence>
<dbReference type="GO" id="GO:0016020">
    <property type="term" value="C:membrane"/>
    <property type="evidence" value="ECO:0007669"/>
    <property type="project" value="InterPro"/>
</dbReference>
<dbReference type="Pfam" id="PF17963">
    <property type="entry name" value="Big_9"/>
    <property type="match status" value="7"/>
</dbReference>
<dbReference type="OrthoDB" id="9813456at2"/>
<dbReference type="InterPro" id="IPR010221">
    <property type="entry name" value="VCBS_dom"/>
</dbReference>
<dbReference type="InterPro" id="IPR047777">
    <property type="entry name" value="LapA-like_RM"/>
</dbReference>
<dbReference type="eggNOG" id="COG1361">
    <property type="taxonomic scope" value="Bacteria"/>
</dbReference>
<dbReference type="Proteomes" id="UP000001317">
    <property type="component" value="Chromosome"/>
</dbReference>
<dbReference type="InterPro" id="IPR001343">
    <property type="entry name" value="Hemolysn_Ca-bd"/>
</dbReference>
<dbReference type="eggNOG" id="COG2931">
    <property type="taxonomic scope" value="Bacteria"/>
</dbReference>
<dbReference type="SMART" id="SM00112">
    <property type="entry name" value="CA"/>
    <property type="match status" value="8"/>
</dbReference>
<dbReference type="InterPro" id="IPR018511">
    <property type="entry name" value="Hemolysin-typ_Ca-bd_CS"/>
</dbReference>
<dbReference type="GO" id="GO:0007156">
    <property type="term" value="P:homophilic cell adhesion via plasma membrane adhesion molecules"/>
    <property type="evidence" value="ECO:0007669"/>
    <property type="project" value="InterPro"/>
</dbReference>
<protein>
    <submittedName>
        <fullName evidence="3">Outer membrane adhesin like protein</fullName>
    </submittedName>
</protein>
<dbReference type="PROSITE" id="PS00330">
    <property type="entry name" value="HEMOLYSIN_CALCIUM"/>
    <property type="match status" value="1"/>
</dbReference>
<dbReference type="InterPro" id="IPR019960">
    <property type="entry name" value="T1SS_VCA0849"/>
</dbReference>
<proteinExistence type="predicted"/>
<dbReference type="PROSITE" id="PS50268">
    <property type="entry name" value="CADHERIN_2"/>
    <property type="match status" value="1"/>
</dbReference>
<dbReference type="GO" id="GO:0005509">
    <property type="term" value="F:calcium ion binding"/>
    <property type="evidence" value="ECO:0007669"/>
    <property type="project" value="InterPro"/>
</dbReference>
<evidence type="ECO:0000256" key="1">
    <source>
        <dbReference type="ARBA" id="ARBA00022837"/>
    </source>
</evidence>
<dbReference type="NCBIfam" id="TIGR03661">
    <property type="entry name" value="T1SS_VCA0849"/>
    <property type="match status" value="1"/>
</dbReference>
<dbReference type="NCBIfam" id="NF033682">
    <property type="entry name" value="retention_LapA"/>
    <property type="match status" value="1"/>
</dbReference>
<evidence type="ECO:0000313" key="4">
    <source>
        <dbReference type="Proteomes" id="UP000001317"/>
    </source>
</evidence>
<evidence type="ECO:0000313" key="3">
    <source>
        <dbReference type="EMBL" id="ABZ78461.1"/>
    </source>
</evidence>